<accession>A0ABX4YD71</accession>
<proteinExistence type="predicted"/>
<evidence type="ECO:0000313" key="1">
    <source>
        <dbReference type="EMBL" id="PNV72102.1"/>
    </source>
</evidence>
<keyword evidence="2" id="KW-1185">Reference proteome</keyword>
<protein>
    <submittedName>
        <fullName evidence="1">Uncharacterized protein</fullName>
    </submittedName>
</protein>
<dbReference type="RefSeq" id="WP_010410295.1">
    <property type="nucleotide sequence ID" value="NZ_MCRM02000035.1"/>
</dbReference>
<comment type="caution">
    <text evidence="1">The sequence shown here is derived from an EMBL/GenBank/DDBJ whole genome shotgun (WGS) entry which is preliminary data.</text>
</comment>
<organism evidence="1 2">
    <name type="scientific">Leptospira inadai serovar Lyme</name>
    <dbReference type="NCBI Taxonomy" id="293084"/>
    <lineage>
        <taxon>Bacteria</taxon>
        <taxon>Pseudomonadati</taxon>
        <taxon>Spirochaetota</taxon>
        <taxon>Spirochaetia</taxon>
        <taxon>Leptospirales</taxon>
        <taxon>Leptospiraceae</taxon>
        <taxon>Leptospira</taxon>
    </lineage>
</organism>
<evidence type="ECO:0000313" key="2">
    <source>
        <dbReference type="Proteomes" id="UP000094669"/>
    </source>
</evidence>
<reference evidence="1" key="1">
    <citation type="submission" date="2018-01" db="EMBL/GenBank/DDBJ databases">
        <title>Genomic characterization of Leptospira inadai serogroup Lyme isolated from captured rat in Brazil and comparative analysis with human reference strain.</title>
        <authorList>
            <person name="Moreno L.Z."/>
            <person name="Loureiro A.P."/>
            <person name="Miraglia F."/>
            <person name="Kremer F.S."/>
            <person name="Eslabao M.R."/>
            <person name="Dellagostin O.A."/>
            <person name="Lilenbaum W."/>
            <person name="Moreno A.M."/>
        </authorList>
    </citation>
    <scope>NUCLEOTIDE SEQUENCE [LARGE SCALE GENOMIC DNA]</scope>
    <source>
        <strain evidence="1">M34/99</strain>
    </source>
</reference>
<name>A0ABX4YD71_9LEPT</name>
<dbReference type="EMBL" id="MCRM02000035">
    <property type="protein sequence ID" value="PNV72102.1"/>
    <property type="molecule type" value="Genomic_DNA"/>
</dbReference>
<sequence>MNSKCGCGFLEEIQGFFSPIEYEDFRAYLKSQVENGNLVPVISNKLYEKGKIFGGEWYKCNTCHEIWRLVAPDFPFTGLWEKVEV</sequence>
<gene>
    <name evidence="1" type="ORF">BES34_019930</name>
</gene>
<dbReference type="Proteomes" id="UP000094669">
    <property type="component" value="Unassembled WGS sequence"/>
</dbReference>